<organism evidence="1">
    <name type="scientific">Arundo donax</name>
    <name type="common">Giant reed</name>
    <name type="synonym">Donax arundinaceus</name>
    <dbReference type="NCBI Taxonomy" id="35708"/>
    <lineage>
        <taxon>Eukaryota</taxon>
        <taxon>Viridiplantae</taxon>
        <taxon>Streptophyta</taxon>
        <taxon>Embryophyta</taxon>
        <taxon>Tracheophyta</taxon>
        <taxon>Spermatophyta</taxon>
        <taxon>Magnoliopsida</taxon>
        <taxon>Liliopsida</taxon>
        <taxon>Poales</taxon>
        <taxon>Poaceae</taxon>
        <taxon>PACMAD clade</taxon>
        <taxon>Arundinoideae</taxon>
        <taxon>Arundineae</taxon>
        <taxon>Arundo</taxon>
    </lineage>
</organism>
<accession>A0A0A9A0N3</accession>
<evidence type="ECO:0000313" key="1">
    <source>
        <dbReference type="EMBL" id="JAD44621.1"/>
    </source>
</evidence>
<dbReference type="AlphaFoldDB" id="A0A0A9A0N3"/>
<reference evidence="1" key="1">
    <citation type="submission" date="2014-09" db="EMBL/GenBank/DDBJ databases">
        <authorList>
            <person name="Magalhaes I.L.F."/>
            <person name="Oliveira U."/>
            <person name="Santos F.R."/>
            <person name="Vidigal T.H.D.A."/>
            <person name="Brescovit A.D."/>
            <person name="Santos A.J."/>
        </authorList>
    </citation>
    <scope>NUCLEOTIDE SEQUENCE</scope>
    <source>
        <tissue evidence="1">Shoot tissue taken approximately 20 cm above the soil surface</tissue>
    </source>
</reference>
<sequence length="32" mass="3637">MNPRPNHHYLIFLLPPLPKAQEPLSGSPHFST</sequence>
<name>A0A0A9A0N3_ARUDO</name>
<protein>
    <submittedName>
        <fullName evidence="1">Uncharacterized protein</fullName>
    </submittedName>
</protein>
<reference evidence="1" key="2">
    <citation type="journal article" date="2015" name="Data Brief">
        <title>Shoot transcriptome of the giant reed, Arundo donax.</title>
        <authorList>
            <person name="Barrero R.A."/>
            <person name="Guerrero F.D."/>
            <person name="Moolhuijzen P."/>
            <person name="Goolsby J.A."/>
            <person name="Tidwell J."/>
            <person name="Bellgard S.E."/>
            <person name="Bellgard M.I."/>
        </authorList>
    </citation>
    <scope>NUCLEOTIDE SEQUENCE</scope>
    <source>
        <tissue evidence="1">Shoot tissue taken approximately 20 cm above the soil surface</tissue>
    </source>
</reference>
<proteinExistence type="predicted"/>
<dbReference type="EMBL" id="GBRH01253274">
    <property type="protein sequence ID" value="JAD44621.1"/>
    <property type="molecule type" value="Transcribed_RNA"/>
</dbReference>